<gene>
    <name evidence="2" type="ORF">ABS765_12045</name>
</gene>
<protein>
    <submittedName>
        <fullName evidence="2">Glycosyltransferase</fullName>
        <ecNumber evidence="2">2.4.-.-</ecNumber>
    </submittedName>
</protein>
<evidence type="ECO:0000313" key="2">
    <source>
        <dbReference type="EMBL" id="MFL9834761.1"/>
    </source>
</evidence>
<dbReference type="Gene3D" id="3.90.550.10">
    <property type="entry name" value="Spore Coat Polysaccharide Biosynthesis Protein SpsA, Chain A"/>
    <property type="match status" value="1"/>
</dbReference>
<keyword evidence="2" id="KW-0328">Glycosyltransferase</keyword>
<evidence type="ECO:0000313" key="3">
    <source>
        <dbReference type="Proteomes" id="UP001629058"/>
    </source>
</evidence>
<dbReference type="GO" id="GO:0016757">
    <property type="term" value="F:glycosyltransferase activity"/>
    <property type="evidence" value="ECO:0007669"/>
    <property type="project" value="UniProtKB-KW"/>
</dbReference>
<reference evidence="2 3" key="1">
    <citation type="submission" date="2024-06" db="EMBL/GenBank/DDBJ databases">
        <authorList>
            <person name="Kaempfer P."/>
            <person name="Viver T."/>
        </authorList>
    </citation>
    <scope>NUCLEOTIDE SEQUENCE [LARGE SCALE GENOMIC DNA]</scope>
    <source>
        <strain evidence="2 3">ST-37</strain>
    </source>
</reference>
<evidence type="ECO:0000259" key="1">
    <source>
        <dbReference type="Pfam" id="PF00535"/>
    </source>
</evidence>
<name>A0ABW8Y3L4_9FLAO</name>
<keyword evidence="3" id="KW-1185">Reference proteome</keyword>
<comment type="caution">
    <text evidence="2">The sequence shown here is derived from an EMBL/GenBank/DDBJ whole genome shotgun (WGS) entry which is preliminary data.</text>
</comment>
<dbReference type="EMBL" id="JBELPY010000007">
    <property type="protein sequence ID" value="MFL9834761.1"/>
    <property type="molecule type" value="Genomic_DNA"/>
</dbReference>
<dbReference type="InterPro" id="IPR001173">
    <property type="entry name" value="Glyco_trans_2-like"/>
</dbReference>
<organism evidence="2 3">
    <name type="scientific">Chryseobacterium terrae</name>
    <dbReference type="NCBI Taxonomy" id="3163299"/>
    <lineage>
        <taxon>Bacteria</taxon>
        <taxon>Pseudomonadati</taxon>
        <taxon>Bacteroidota</taxon>
        <taxon>Flavobacteriia</taxon>
        <taxon>Flavobacteriales</taxon>
        <taxon>Weeksellaceae</taxon>
        <taxon>Chryseobacterium group</taxon>
        <taxon>Chryseobacterium</taxon>
    </lineage>
</organism>
<dbReference type="RefSeq" id="WP_408090856.1">
    <property type="nucleotide sequence ID" value="NZ_JBELPY010000007.1"/>
</dbReference>
<feature type="domain" description="Glycosyltransferase 2-like" evidence="1">
    <location>
        <begin position="8"/>
        <end position="127"/>
    </location>
</feature>
<dbReference type="CDD" id="cd00761">
    <property type="entry name" value="Glyco_tranf_GTA_type"/>
    <property type="match status" value="1"/>
</dbReference>
<sequence length="299" mass="35886">MNECKLAIVIPFYKIDFFEDTLRSLSEQSDQNFNVYIGSDASPDNPEKLIEQYNINKNFYYKRFEENLGSQGKLSKQWERCIDLSKNEDWIMILADDDYISTNLVDSFYKNLETAGKEKAMLLRFKMRRVSENNEVLTDLVQPYLHAAKDYVWEDEAKKRFISISENIFTRKIYNEKKFRKYPLAWRVPMMMYMDFTDNGNVLGINEAHVCIRKSSQQLTRRQDVNQYKTQAMEMFYFDIINEYGNTFKNYQNLKFLKVYTFYKTNKTTFHKPLFKLYKKYGGTKEMLKFLLKKLIPKT</sequence>
<dbReference type="SUPFAM" id="SSF53448">
    <property type="entry name" value="Nucleotide-diphospho-sugar transferases"/>
    <property type="match status" value="1"/>
</dbReference>
<dbReference type="InterPro" id="IPR029044">
    <property type="entry name" value="Nucleotide-diphossugar_trans"/>
</dbReference>
<accession>A0ABW8Y3L4</accession>
<dbReference type="Pfam" id="PF00535">
    <property type="entry name" value="Glycos_transf_2"/>
    <property type="match status" value="1"/>
</dbReference>
<proteinExistence type="predicted"/>
<dbReference type="Proteomes" id="UP001629058">
    <property type="component" value="Unassembled WGS sequence"/>
</dbReference>
<keyword evidence="2" id="KW-0808">Transferase</keyword>
<dbReference type="EC" id="2.4.-.-" evidence="2"/>